<keyword evidence="3" id="KW-0233">DNA recombination</keyword>
<dbReference type="InterPro" id="IPR050090">
    <property type="entry name" value="Tyrosine_recombinase_XerCD"/>
</dbReference>
<evidence type="ECO:0000256" key="2">
    <source>
        <dbReference type="ARBA" id="ARBA00023125"/>
    </source>
</evidence>
<dbReference type="SUPFAM" id="SSF56349">
    <property type="entry name" value="DNA breaking-rejoining enzymes"/>
    <property type="match status" value="1"/>
</dbReference>
<evidence type="ECO:0000313" key="7">
    <source>
        <dbReference type="EMBL" id="SHK95731.1"/>
    </source>
</evidence>
<dbReference type="GO" id="GO:0003677">
    <property type="term" value="F:DNA binding"/>
    <property type="evidence" value="ECO:0007669"/>
    <property type="project" value="UniProtKB-UniRule"/>
</dbReference>
<dbReference type="InterPro" id="IPR010998">
    <property type="entry name" value="Integrase_recombinase_N"/>
</dbReference>
<evidence type="ECO:0000259" key="5">
    <source>
        <dbReference type="PROSITE" id="PS51898"/>
    </source>
</evidence>
<evidence type="ECO:0000313" key="8">
    <source>
        <dbReference type="Proteomes" id="UP000184263"/>
    </source>
</evidence>
<dbReference type="GO" id="GO:0015074">
    <property type="term" value="P:DNA integration"/>
    <property type="evidence" value="ECO:0007669"/>
    <property type="project" value="UniProtKB-KW"/>
</dbReference>
<gene>
    <name evidence="7" type="ORF">SAMN05216582_12717</name>
</gene>
<accession>A0A1M6WPW9</accession>
<dbReference type="Proteomes" id="UP000184263">
    <property type="component" value="Unassembled WGS sequence"/>
</dbReference>
<dbReference type="PANTHER" id="PTHR30349:SF81">
    <property type="entry name" value="TYROSINE RECOMBINASE XERC"/>
    <property type="match status" value="1"/>
</dbReference>
<dbReference type="Gene3D" id="1.10.443.10">
    <property type="entry name" value="Intergrase catalytic core"/>
    <property type="match status" value="1"/>
</dbReference>
<evidence type="ECO:0000256" key="1">
    <source>
        <dbReference type="ARBA" id="ARBA00022908"/>
    </source>
</evidence>
<dbReference type="InterPro" id="IPR011010">
    <property type="entry name" value="DNA_brk_join_enz"/>
</dbReference>
<dbReference type="InterPro" id="IPR013762">
    <property type="entry name" value="Integrase-like_cat_sf"/>
</dbReference>
<evidence type="ECO:0000256" key="3">
    <source>
        <dbReference type="ARBA" id="ARBA00023172"/>
    </source>
</evidence>
<dbReference type="Gene3D" id="1.10.150.130">
    <property type="match status" value="1"/>
</dbReference>
<evidence type="ECO:0000259" key="6">
    <source>
        <dbReference type="PROSITE" id="PS51900"/>
    </source>
</evidence>
<dbReference type="EMBL" id="FRBC01000027">
    <property type="protein sequence ID" value="SHK95731.1"/>
    <property type="molecule type" value="Genomic_DNA"/>
</dbReference>
<feature type="domain" description="Core-binding (CB)" evidence="6">
    <location>
        <begin position="32"/>
        <end position="113"/>
    </location>
</feature>
<dbReference type="PANTHER" id="PTHR30349">
    <property type="entry name" value="PHAGE INTEGRASE-RELATED"/>
    <property type="match status" value="1"/>
</dbReference>
<feature type="domain" description="Tyr recombinase" evidence="5">
    <location>
        <begin position="136"/>
        <end position="324"/>
    </location>
</feature>
<organism evidence="7 8">
    <name type="scientific">Selenomonas ruminantium</name>
    <dbReference type="NCBI Taxonomy" id="971"/>
    <lineage>
        <taxon>Bacteria</taxon>
        <taxon>Bacillati</taxon>
        <taxon>Bacillota</taxon>
        <taxon>Negativicutes</taxon>
        <taxon>Selenomonadales</taxon>
        <taxon>Selenomonadaceae</taxon>
        <taxon>Selenomonas</taxon>
    </lineage>
</organism>
<sequence>MAIQKIASNKQYDLSMSQSLDQEAITPDYFVMNYLQFLSRYISKGRPTADTLRDYRLHINSFIRWCSEHDRHPLAMHDYQMRMYMEFMFNRKYSDNTIAIKLAAIRAFYHAACKIGLIEINPCADLKAERKLVWDEKFRFYSSEQIQTMCDYIKNNKEDNFIRYRDMSILYLMAVEGFRNVEIHRMCDEDINWDYKSIAIRSKGHGGIVYPCNQTFEVLKRYLEVRPNAQRENNLTPTIVSTHRRHYSRISRNGIREIMNEILSGCNLKHPGYSCHILRHSCGTNLYAKTKDLHIVQMQLRHTDPNMAARYAHVHERMNNRCTSCLAPEID</sequence>
<dbReference type="RefSeq" id="WP_073091821.1">
    <property type="nucleotide sequence ID" value="NZ_FRBC01000027.1"/>
</dbReference>
<keyword evidence="1" id="KW-0229">DNA integration</keyword>
<dbReference type="AlphaFoldDB" id="A0A1M6WPW9"/>
<keyword evidence="2 4" id="KW-0238">DNA-binding</keyword>
<dbReference type="Pfam" id="PF00589">
    <property type="entry name" value="Phage_integrase"/>
    <property type="match status" value="1"/>
</dbReference>
<protein>
    <submittedName>
        <fullName evidence="7">Integrase/recombinase XerC</fullName>
    </submittedName>
</protein>
<name>A0A1M6WPW9_SELRU</name>
<dbReference type="InterPro" id="IPR044068">
    <property type="entry name" value="CB"/>
</dbReference>
<dbReference type="GO" id="GO:0006310">
    <property type="term" value="P:DNA recombination"/>
    <property type="evidence" value="ECO:0007669"/>
    <property type="project" value="UniProtKB-KW"/>
</dbReference>
<dbReference type="InterPro" id="IPR002104">
    <property type="entry name" value="Integrase_catalytic"/>
</dbReference>
<proteinExistence type="predicted"/>
<dbReference type="InterPro" id="IPR004107">
    <property type="entry name" value="Integrase_SAM-like_N"/>
</dbReference>
<dbReference type="PROSITE" id="PS51900">
    <property type="entry name" value="CB"/>
    <property type="match status" value="1"/>
</dbReference>
<evidence type="ECO:0000256" key="4">
    <source>
        <dbReference type="PROSITE-ProRule" id="PRU01248"/>
    </source>
</evidence>
<dbReference type="Pfam" id="PF13495">
    <property type="entry name" value="Phage_int_SAM_4"/>
    <property type="match status" value="1"/>
</dbReference>
<dbReference type="PROSITE" id="PS51898">
    <property type="entry name" value="TYR_RECOMBINASE"/>
    <property type="match status" value="1"/>
</dbReference>
<reference evidence="7 8" key="1">
    <citation type="submission" date="2016-11" db="EMBL/GenBank/DDBJ databases">
        <authorList>
            <person name="Jaros S."/>
            <person name="Januszkiewicz K."/>
            <person name="Wedrychowicz H."/>
        </authorList>
    </citation>
    <scope>NUCLEOTIDE SEQUENCE [LARGE SCALE GENOMIC DNA]</scope>
    <source>
        <strain evidence="7 8">HD4</strain>
    </source>
</reference>